<accession>A0A833VXQ9</accession>
<protein>
    <submittedName>
        <fullName evidence="1">Uncharacterized protein</fullName>
    </submittedName>
</protein>
<dbReference type="AlphaFoldDB" id="A0A833VXQ9"/>
<sequence>MTATLANPVARVTIDTLEQLAKSSIGVGGWNKENLSSQKIGNKFQLIEQEDEAIEKVANGSFEDISSKHNLHIMQECVINMPIALGLEKNSPLKPKVDTLIRRIIEIGLVEKWLSDVMEWSKIMEIRQEAESEKALI</sequence>
<comment type="caution">
    <text evidence="1">The sequence shown here is derived from an EMBL/GenBank/DDBJ whole genome shotgun (WGS) entry which is preliminary data.</text>
</comment>
<name>A0A833VXQ9_9HYME</name>
<reference evidence="1" key="1">
    <citation type="submission" date="2019-11" db="EMBL/GenBank/DDBJ databases">
        <title>The nuclear and mitochondrial genomes of Frieseomelitta varia - a highly eusocial stingless bee (Meliponini) with a permanently sterile worker caste.</title>
        <authorList>
            <person name="Freitas F.C.P."/>
            <person name="Lourenco A.P."/>
            <person name="Nunes F.M.F."/>
            <person name="Paschoal A.R."/>
            <person name="Abreu F.C.P."/>
            <person name="Barbin F.O."/>
            <person name="Bataglia L."/>
            <person name="Cardoso-Junior C.A.M."/>
            <person name="Cervoni M.S."/>
            <person name="Silva S.R."/>
            <person name="Dalarmi F."/>
            <person name="Del Lama M.A."/>
            <person name="Depintor T.S."/>
            <person name="Ferreira K.M."/>
            <person name="Goria P.S."/>
            <person name="Jaskot M.C."/>
            <person name="Lago D.C."/>
            <person name="Luna-Lucena D."/>
            <person name="Moda L.M."/>
            <person name="Nascimento L."/>
            <person name="Pedrino M."/>
            <person name="Rabico F.O."/>
            <person name="Sanches F.C."/>
            <person name="Santos D.E."/>
            <person name="Santos C.G."/>
            <person name="Vieira J."/>
            <person name="Lopes T.F."/>
            <person name="Barchuk A.R."/>
            <person name="Hartfelder K."/>
            <person name="Simoes Z.L.P."/>
            <person name="Bitondi M.M.G."/>
            <person name="Pinheiro D.G."/>
        </authorList>
    </citation>
    <scope>NUCLEOTIDE SEQUENCE</scope>
    <source>
        <strain evidence="1">USP_RPSP 00005682</strain>
        <tissue evidence="1">Whole individual</tissue>
    </source>
</reference>
<dbReference type="EMBL" id="WNWW01000489">
    <property type="protein sequence ID" value="KAF3424184.1"/>
    <property type="molecule type" value="Genomic_DNA"/>
</dbReference>
<evidence type="ECO:0000313" key="2">
    <source>
        <dbReference type="Proteomes" id="UP000655588"/>
    </source>
</evidence>
<dbReference type="SUPFAM" id="SSF53850">
    <property type="entry name" value="Periplasmic binding protein-like II"/>
    <property type="match status" value="1"/>
</dbReference>
<keyword evidence="2" id="KW-1185">Reference proteome</keyword>
<organism evidence="1 2">
    <name type="scientific">Frieseomelitta varia</name>
    <dbReference type="NCBI Taxonomy" id="561572"/>
    <lineage>
        <taxon>Eukaryota</taxon>
        <taxon>Metazoa</taxon>
        <taxon>Ecdysozoa</taxon>
        <taxon>Arthropoda</taxon>
        <taxon>Hexapoda</taxon>
        <taxon>Insecta</taxon>
        <taxon>Pterygota</taxon>
        <taxon>Neoptera</taxon>
        <taxon>Endopterygota</taxon>
        <taxon>Hymenoptera</taxon>
        <taxon>Apocrita</taxon>
        <taxon>Aculeata</taxon>
        <taxon>Apoidea</taxon>
        <taxon>Anthophila</taxon>
        <taxon>Apidae</taxon>
        <taxon>Frieseomelitta</taxon>
    </lineage>
</organism>
<dbReference type="Proteomes" id="UP000655588">
    <property type="component" value="Unassembled WGS sequence"/>
</dbReference>
<evidence type="ECO:0000313" key="1">
    <source>
        <dbReference type="EMBL" id="KAF3424184.1"/>
    </source>
</evidence>
<proteinExistence type="predicted"/>
<gene>
    <name evidence="1" type="ORF">E2986_12315</name>
</gene>